<keyword evidence="1" id="KW-0812">Transmembrane</keyword>
<feature type="transmembrane region" description="Helical" evidence="1">
    <location>
        <begin position="16"/>
        <end position="34"/>
    </location>
</feature>
<gene>
    <name evidence="2" type="ORF">MNBD_ALPHA05-1846</name>
</gene>
<sequence length="43" mass="4953">MFEVIISYIFADDARLGFVVAFVAAIISVISFYLKLQSTHRWN</sequence>
<keyword evidence="1" id="KW-0472">Membrane</keyword>
<protein>
    <submittedName>
        <fullName evidence="2">Uncharacterized protein</fullName>
    </submittedName>
</protein>
<keyword evidence="1" id="KW-1133">Transmembrane helix</keyword>
<feature type="non-terminal residue" evidence="2">
    <location>
        <position position="43"/>
    </location>
</feature>
<accession>A0A3B0T0V5</accession>
<reference evidence="2" key="1">
    <citation type="submission" date="2018-06" db="EMBL/GenBank/DDBJ databases">
        <authorList>
            <person name="Zhirakovskaya E."/>
        </authorList>
    </citation>
    <scope>NUCLEOTIDE SEQUENCE</scope>
</reference>
<name>A0A3B0T0V5_9ZZZZ</name>
<dbReference type="EMBL" id="UOEH01000637">
    <property type="protein sequence ID" value="VAW08092.1"/>
    <property type="molecule type" value="Genomic_DNA"/>
</dbReference>
<evidence type="ECO:0000256" key="1">
    <source>
        <dbReference type="SAM" id="Phobius"/>
    </source>
</evidence>
<dbReference type="AlphaFoldDB" id="A0A3B0T0V5"/>
<proteinExistence type="predicted"/>
<evidence type="ECO:0000313" key="2">
    <source>
        <dbReference type="EMBL" id="VAW08092.1"/>
    </source>
</evidence>
<organism evidence="2">
    <name type="scientific">hydrothermal vent metagenome</name>
    <dbReference type="NCBI Taxonomy" id="652676"/>
    <lineage>
        <taxon>unclassified sequences</taxon>
        <taxon>metagenomes</taxon>
        <taxon>ecological metagenomes</taxon>
    </lineage>
</organism>